<sequence>MKILHIFRSRPDETVDSLMVSFSDQEEKKTALYEADVDWDALVDDIFSSDKVISWW</sequence>
<dbReference type="RefSeq" id="WP_170923738.1">
    <property type="nucleotide sequence ID" value="NZ_FWXY01000006.1"/>
</dbReference>
<dbReference type="EMBL" id="FWXY01000006">
    <property type="protein sequence ID" value="SMC62854.1"/>
    <property type="molecule type" value="Genomic_DNA"/>
</dbReference>
<organism evidence="1 2">
    <name type="scientific">Desulfocicer vacuolatum DSM 3385</name>
    <dbReference type="NCBI Taxonomy" id="1121400"/>
    <lineage>
        <taxon>Bacteria</taxon>
        <taxon>Pseudomonadati</taxon>
        <taxon>Thermodesulfobacteriota</taxon>
        <taxon>Desulfobacteria</taxon>
        <taxon>Desulfobacterales</taxon>
        <taxon>Desulfobacteraceae</taxon>
        <taxon>Desulfocicer</taxon>
    </lineage>
</organism>
<protein>
    <submittedName>
        <fullName evidence="1">Uncharacterized protein</fullName>
    </submittedName>
</protein>
<dbReference type="STRING" id="1121400.SAMN02746065_10612"/>
<gene>
    <name evidence="1" type="ORF">SAMN02746065_10612</name>
</gene>
<evidence type="ECO:0000313" key="2">
    <source>
        <dbReference type="Proteomes" id="UP000192418"/>
    </source>
</evidence>
<dbReference type="AlphaFoldDB" id="A0A1W2AQH5"/>
<name>A0A1W2AQH5_9BACT</name>
<reference evidence="1 2" key="1">
    <citation type="submission" date="2017-04" db="EMBL/GenBank/DDBJ databases">
        <authorList>
            <person name="Afonso C.L."/>
            <person name="Miller P.J."/>
            <person name="Scott M.A."/>
            <person name="Spackman E."/>
            <person name="Goraichik I."/>
            <person name="Dimitrov K.M."/>
            <person name="Suarez D.L."/>
            <person name="Swayne D.E."/>
        </authorList>
    </citation>
    <scope>NUCLEOTIDE SEQUENCE [LARGE SCALE GENOMIC DNA]</scope>
    <source>
        <strain evidence="1 2">DSM 3385</strain>
    </source>
</reference>
<keyword evidence="2" id="KW-1185">Reference proteome</keyword>
<dbReference type="Proteomes" id="UP000192418">
    <property type="component" value="Unassembled WGS sequence"/>
</dbReference>
<accession>A0A1W2AQH5</accession>
<evidence type="ECO:0000313" key="1">
    <source>
        <dbReference type="EMBL" id="SMC62854.1"/>
    </source>
</evidence>
<proteinExistence type="predicted"/>